<dbReference type="InterPro" id="IPR014043">
    <property type="entry name" value="Acyl_transferase_dom"/>
</dbReference>
<evidence type="ECO:0000313" key="3">
    <source>
        <dbReference type="EMBL" id="KIO16820.1"/>
    </source>
</evidence>
<dbReference type="Gene3D" id="3.30.70.2430">
    <property type="match status" value="1"/>
</dbReference>
<dbReference type="InterPro" id="IPR016035">
    <property type="entry name" value="Acyl_Trfase/lysoPLipase"/>
</dbReference>
<dbReference type="OrthoDB" id="4251012at2759"/>
<dbReference type="PANTHER" id="PTHR10982">
    <property type="entry name" value="MALONYL COA-ACYL CARRIER PROTEIN TRANSACYLASE"/>
    <property type="match status" value="1"/>
</dbReference>
<evidence type="ECO:0000313" key="4">
    <source>
        <dbReference type="Proteomes" id="UP000054248"/>
    </source>
</evidence>
<dbReference type="InterPro" id="IPR050830">
    <property type="entry name" value="Fungal_FAS"/>
</dbReference>
<dbReference type="EMBL" id="KN823479">
    <property type="protein sequence ID" value="KIO16820.1"/>
    <property type="molecule type" value="Genomic_DNA"/>
</dbReference>
<proteinExistence type="predicted"/>
<evidence type="ECO:0000259" key="2">
    <source>
        <dbReference type="Pfam" id="PF00698"/>
    </source>
</evidence>
<accession>A0A0C3PQI1</accession>
<dbReference type="STRING" id="1051891.A0A0C3PQI1"/>
<gene>
    <name evidence="3" type="ORF">M407DRAFT_33528</name>
</gene>
<dbReference type="Gene3D" id="3.40.366.10">
    <property type="entry name" value="Malonyl-Coenzyme A Acyl Carrier Protein, domain 2"/>
    <property type="match status" value="1"/>
</dbReference>
<dbReference type="AlphaFoldDB" id="A0A0C3PQI1"/>
<protein>
    <recommendedName>
        <fullName evidence="2">Malonyl-CoA:ACP transacylase (MAT) domain-containing protein</fullName>
    </recommendedName>
</protein>
<dbReference type="PANTHER" id="PTHR10982:SF21">
    <property type="entry name" value="FATTY ACID SYNTHASE SUBUNIT BETA"/>
    <property type="match status" value="1"/>
</dbReference>
<sequence length="406" mass="43546">MKSSREFVRMKYTPMDFAIVTGWQAIMKAIFPTDVDGDLLKLIEIVHETPYAVDIISRADAAVLEDKGSPPTTKAILVETINQRGEKAIMGATEVAQALTVPVFTGQGFQEPGMGKELDNAPEARAVQDATDGHLLTVYDFLIVGIDGTAKTLPLFLDIDVRSPRYAFSHPNRLLFITQFAQTALVVTGKAAFEDMHSKGLVPPRCGFAGHLGNYSASIADTVPIASLVDVGSIVALPCKDLSRGTLKIAPTTPYAALREVVEIISRRTGALLEIVNFNVKGQQYVCASGVVDLQRSHATKGACPVGTISAFTKIARNRVSTTAPRRTHLPSAFFAVDSKGSSVPTKALWETITAARNLMGVGLGFGSLPILVSIIDTARAYNYELNSDMEDALIVIDADIAQALP</sequence>
<evidence type="ECO:0000256" key="1">
    <source>
        <dbReference type="ARBA" id="ARBA00022679"/>
    </source>
</evidence>
<organism evidence="3 4">
    <name type="scientific">Tulasnella calospora MUT 4182</name>
    <dbReference type="NCBI Taxonomy" id="1051891"/>
    <lineage>
        <taxon>Eukaryota</taxon>
        <taxon>Fungi</taxon>
        <taxon>Dikarya</taxon>
        <taxon>Basidiomycota</taxon>
        <taxon>Agaricomycotina</taxon>
        <taxon>Agaricomycetes</taxon>
        <taxon>Cantharellales</taxon>
        <taxon>Tulasnellaceae</taxon>
        <taxon>Tulasnella</taxon>
    </lineage>
</organism>
<dbReference type="SUPFAM" id="SSF52151">
    <property type="entry name" value="FabD/lysophospholipase-like"/>
    <property type="match status" value="1"/>
</dbReference>
<name>A0A0C3PQI1_9AGAM</name>
<feature type="domain" description="Malonyl-CoA:ACP transacylase (MAT)" evidence="2">
    <location>
        <begin position="103"/>
        <end position="222"/>
    </location>
</feature>
<keyword evidence="4" id="KW-1185">Reference proteome</keyword>
<dbReference type="GO" id="GO:0016740">
    <property type="term" value="F:transferase activity"/>
    <property type="evidence" value="ECO:0007669"/>
    <property type="project" value="UniProtKB-KW"/>
</dbReference>
<reference evidence="3 4" key="1">
    <citation type="submission" date="2014-04" db="EMBL/GenBank/DDBJ databases">
        <authorList>
            <consortium name="DOE Joint Genome Institute"/>
            <person name="Kuo A."/>
            <person name="Girlanda M."/>
            <person name="Perotto S."/>
            <person name="Kohler A."/>
            <person name="Nagy L.G."/>
            <person name="Floudas D."/>
            <person name="Copeland A."/>
            <person name="Barry K.W."/>
            <person name="Cichocki N."/>
            <person name="Veneault-Fourrey C."/>
            <person name="LaButti K."/>
            <person name="Lindquist E.A."/>
            <person name="Lipzen A."/>
            <person name="Lundell T."/>
            <person name="Morin E."/>
            <person name="Murat C."/>
            <person name="Sun H."/>
            <person name="Tunlid A."/>
            <person name="Henrissat B."/>
            <person name="Grigoriev I.V."/>
            <person name="Hibbett D.S."/>
            <person name="Martin F."/>
            <person name="Nordberg H.P."/>
            <person name="Cantor M.N."/>
            <person name="Hua S.X."/>
        </authorList>
    </citation>
    <scope>NUCLEOTIDE SEQUENCE [LARGE SCALE GENOMIC DNA]</scope>
    <source>
        <strain evidence="3 4">MUT 4182</strain>
    </source>
</reference>
<dbReference type="Pfam" id="PF00698">
    <property type="entry name" value="Acyl_transf_1"/>
    <property type="match status" value="1"/>
</dbReference>
<dbReference type="Gene3D" id="3.10.129.10">
    <property type="entry name" value="Hotdog Thioesterase"/>
    <property type="match status" value="1"/>
</dbReference>
<reference evidence="4" key="2">
    <citation type="submission" date="2015-01" db="EMBL/GenBank/DDBJ databases">
        <title>Evolutionary Origins and Diversification of the Mycorrhizal Mutualists.</title>
        <authorList>
            <consortium name="DOE Joint Genome Institute"/>
            <consortium name="Mycorrhizal Genomics Consortium"/>
            <person name="Kohler A."/>
            <person name="Kuo A."/>
            <person name="Nagy L.G."/>
            <person name="Floudas D."/>
            <person name="Copeland A."/>
            <person name="Barry K.W."/>
            <person name="Cichocki N."/>
            <person name="Veneault-Fourrey C."/>
            <person name="LaButti K."/>
            <person name="Lindquist E.A."/>
            <person name="Lipzen A."/>
            <person name="Lundell T."/>
            <person name="Morin E."/>
            <person name="Murat C."/>
            <person name="Riley R."/>
            <person name="Ohm R."/>
            <person name="Sun H."/>
            <person name="Tunlid A."/>
            <person name="Henrissat B."/>
            <person name="Grigoriev I.V."/>
            <person name="Hibbett D.S."/>
            <person name="Martin F."/>
        </authorList>
    </citation>
    <scope>NUCLEOTIDE SEQUENCE [LARGE SCALE GENOMIC DNA]</scope>
    <source>
        <strain evidence="4">MUT 4182</strain>
    </source>
</reference>
<dbReference type="InterPro" id="IPR001227">
    <property type="entry name" value="Ac_transferase_dom_sf"/>
</dbReference>
<keyword evidence="1" id="KW-0808">Transferase</keyword>
<dbReference type="HOGENOM" id="CLU_678248_0_0_1"/>
<dbReference type="Proteomes" id="UP000054248">
    <property type="component" value="Unassembled WGS sequence"/>
</dbReference>